<evidence type="ECO:0000256" key="3">
    <source>
        <dbReference type="PROSITE-ProRule" id="PRU00023"/>
    </source>
</evidence>
<keyword evidence="1" id="KW-0677">Repeat</keyword>
<evidence type="ECO:0000256" key="1">
    <source>
        <dbReference type="ARBA" id="ARBA00022737"/>
    </source>
</evidence>
<dbReference type="InterPro" id="IPR002110">
    <property type="entry name" value="Ankyrin_rpt"/>
</dbReference>
<dbReference type="InterPro" id="IPR036770">
    <property type="entry name" value="Ankyrin_rpt-contain_sf"/>
</dbReference>
<reference evidence="4 5" key="1">
    <citation type="submission" date="2020-03" db="EMBL/GenBank/DDBJ databases">
        <title>Draft Genome Sequence of Cudoniella acicularis.</title>
        <authorList>
            <person name="Buettner E."/>
            <person name="Kellner H."/>
        </authorList>
    </citation>
    <scope>NUCLEOTIDE SEQUENCE [LARGE SCALE GENOMIC DNA]</scope>
    <source>
        <strain evidence="4 5">DSM 108380</strain>
    </source>
</reference>
<dbReference type="PANTHER" id="PTHR24198">
    <property type="entry name" value="ANKYRIN REPEAT AND PROTEIN KINASE DOMAIN-CONTAINING PROTEIN"/>
    <property type="match status" value="1"/>
</dbReference>
<dbReference type="EMBL" id="JAAMPI010000375">
    <property type="protein sequence ID" value="KAF4632133.1"/>
    <property type="molecule type" value="Genomic_DNA"/>
</dbReference>
<keyword evidence="5" id="KW-1185">Reference proteome</keyword>
<dbReference type="Pfam" id="PF12796">
    <property type="entry name" value="Ank_2"/>
    <property type="match status" value="2"/>
</dbReference>
<evidence type="ECO:0000313" key="5">
    <source>
        <dbReference type="Proteomes" id="UP000566819"/>
    </source>
</evidence>
<dbReference type="SUPFAM" id="SSF48403">
    <property type="entry name" value="Ankyrin repeat"/>
    <property type="match status" value="1"/>
</dbReference>
<protein>
    <submittedName>
        <fullName evidence="4">Uncharacterized protein</fullName>
    </submittedName>
</protein>
<dbReference type="PROSITE" id="PS50088">
    <property type="entry name" value="ANK_REPEAT"/>
    <property type="match status" value="2"/>
</dbReference>
<dbReference type="Gene3D" id="1.25.40.20">
    <property type="entry name" value="Ankyrin repeat-containing domain"/>
    <property type="match status" value="2"/>
</dbReference>
<feature type="repeat" description="ANK" evidence="3">
    <location>
        <begin position="358"/>
        <end position="390"/>
    </location>
</feature>
<dbReference type="Proteomes" id="UP000566819">
    <property type="component" value="Unassembled WGS sequence"/>
</dbReference>
<evidence type="ECO:0000313" key="4">
    <source>
        <dbReference type="EMBL" id="KAF4632133.1"/>
    </source>
</evidence>
<dbReference type="PROSITE" id="PS50297">
    <property type="entry name" value="ANK_REP_REGION"/>
    <property type="match status" value="1"/>
</dbReference>
<feature type="repeat" description="ANK" evidence="3">
    <location>
        <begin position="324"/>
        <end position="352"/>
    </location>
</feature>
<name>A0A8H4RN25_9HELO</name>
<dbReference type="SMART" id="SM00248">
    <property type="entry name" value="ANK"/>
    <property type="match status" value="5"/>
</dbReference>
<comment type="caution">
    <text evidence="4">The sequence shown here is derived from an EMBL/GenBank/DDBJ whole genome shotgun (WGS) entry which is preliminary data.</text>
</comment>
<keyword evidence="2 3" id="KW-0040">ANK repeat</keyword>
<evidence type="ECO:0000256" key="2">
    <source>
        <dbReference type="ARBA" id="ARBA00023043"/>
    </source>
</evidence>
<gene>
    <name evidence="4" type="ORF">G7Y89_g5994</name>
</gene>
<sequence>MHIDHDEQDISYQNPGQDVEGQLCPEQGCVNCELRYAQSAASVGGSIDPVGLAASMLAFGGVISTGVSTVSDFRHAEKKRLKVHRQKELIRINEGLRKTLPANVQTHLHQLETSFAELDNNLPSQPQKWRKRDGLQWATGGKDKIKAELASFKDIESSASLTLLISIFENLLESQTSALNARLQQQLEVQSQQLELLESYTQAVILHGNCLHPERRRPNYVATMTSPWTWLLYLGVTMKLIYLNCDGKKKSTLSIRWPLFATMLLVWRVNISLNWHRQYYFSLKALRIIPENALVIQACKENNMRLIRQLFSDSEAHVNDITSNNLTLLFFAIRAGNYDIVKFLLEKGADSNQTFGARETSPLNDAFWKGDPKIIRLLLSHKADIEYVNNRTWTSITYLWDPVRPNHTKTTEILEICAVAEFDSWNYSDAAGWTPFHRAAAFGDAAHLEKLSNLEVIDRRNMPLTLCKWTPIQTAARFGNISTFEYLSRDVPTSTLRRMRDRRGWSLLHLAAESGSEKMLCCLLSLGLVPNATSVPTTYMVPEEMDDQSLTPRMIAEYYGHNSIYDSALMAAEVSDCVENLSVVDDT</sequence>
<organism evidence="4 5">
    <name type="scientific">Cudoniella acicularis</name>
    <dbReference type="NCBI Taxonomy" id="354080"/>
    <lineage>
        <taxon>Eukaryota</taxon>
        <taxon>Fungi</taxon>
        <taxon>Dikarya</taxon>
        <taxon>Ascomycota</taxon>
        <taxon>Pezizomycotina</taxon>
        <taxon>Leotiomycetes</taxon>
        <taxon>Helotiales</taxon>
        <taxon>Tricladiaceae</taxon>
        <taxon>Cudoniella</taxon>
    </lineage>
</organism>
<dbReference type="OrthoDB" id="539213at2759"/>
<accession>A0A8H4RN25</accession>
<proteinExistence type="predicted"/>
<dbReference type="AlphaFoldDB" id="A0A8H4RN25"/>
<dbReference type="PANTHER" id="PTHR24198:SF165">
    <property type="entry name" value="ANKYRIN REPEAT-CONTAINING PROTEIN-RELATED"/>
    <property type="match status" value="1"/>
</dbReference>